<protein>
    <submittedName>
        <fullName evidence="2">Uncharacterized protein</fullName>
    </submittedName>
</protein>
<evidence type="ECO:0000313" key="3">
    <source>
        <dbReference type="Proteomes" id="UP000656077"/>
    </source>
</evidence>
<evidence type="ECO:0000256" key="1">
    <source>
        <dbReference type="SAM" id="Phobius"/>
    </source>
</evidence>
<comment type="caution">
    <text evidence="2">The sequence shown here is derived from an EMBL/GenBank/DDBJ whole genome shotgun (WGS) entry which is preliminary data.</text>
</comment>
<dbReference type="AlphaFoldDB" id="A0A964W277"/>
<sequence length="48" mass="4890">MENLTTGITFIMTTLSTVVTTVTGNPVLLIGIGVGVIGGAVALFKRLV</sequence>
<name>A0A964W277_9CLOT</name>
<accession>A0A964W277</accession>
<keyword evidence="1" id="KW-0812">Transmembrane</keyword>
<dbReference type="EMBL" id="WSRQ01000011">
    <property type="protein sequence ID" value="MVX63848.1"/>
    <property type="molecule type" value="Genomic_DNA"/>
</dbReference>
<feature type="transmembrane region" description="Helical" evidence="1">
    <location>
        <begin position="26"/>
        <end position="44"/>
    </location>
</feature>
<proteinExistence type="predicted"/>
<reference evidence="2" key="1">
    <citation type="submission" date="2019-12" db="EMBL/GenBank/DDBJ databases">
        <title>Microbes associate with the intestines of laboratory mice.</title>
        <authorList>
            <person name="Navarre W."/>
            <person name="Wong E."/>
        </authorList>
    </citation>
    <scope>NUCLEOTIDE SEQUENCE</scope>
    <source>
        <strain evidence="2">NM79_F5</strain>
    </source>
</reference>
<evidence type="ECO:0000313" key="2">
    <source>
        <dbReference type="EMBL" id="MVX63848.1"/>
    </source>
</evidence>
<dbReference type="RefSeq" id="WP_160358923.1">
    <property type="nucleotide sequence ID" value="NZ_WSRQ01000011.1"/>
</dbReference>
<keyword evidence="1" id="KW-0472">Membrane</keyword>
<gene>
    <name evidence="2" type="ORF">GKZ28_09090</name>
</gene>
<dbReference type="Proteomes" id="UP000656077">
    <property type="component" value="Unassembled WGS sequence"/>
</dbReference>
<keyword evidence="1" id="KW-1133">Transmembrane helix</keyword>
<organism evidence="2 3">
    <name type="scientific">Clostridium chromiireducens</name>
    <dbReference type="NCBI Taxonomy" id="225345"/>
    <lineage>
        <taxon>Bacteria</taxon>
        <taxon>Bacillati</taxon>
        <taxon>Bacillota</taxon>
        <taxon>Clostridia</taxon>
        <taxon>Eubacteriales</taxon>
        <taxon>Clostridiaceae</taxon>
        <taxon>Clostridium</taxon>
    </lineage>
</organism>